<accession>A0A0P7ZDX8</accession>
<organism evidence="2 3">
    <name type="scientific">Phormidesmis priestleyi Ana</name>
    <dbReference type="NCBI Taxonomy" id="1666911"/>
    <lineage>
        <taxon>Bacteria</taxon>
        <taxon>Bacillati</taxon>
        <taxon>Cyanobacteriota</taxon>
        <taxon>Cyanophyceae</taxon>
        <taxon>Leptolyngbyales</taxon>
        <taxon>Leptolyngbyaceae</taxon>
        <taxon>Phormidesmis</taxon>
    </lineage>
</organism>
<proteinExistence type="predicted"/>
<dbReference type="InterPro" id="IPR010982">
    <property type="entry name" value="Lambda_DNA-bd_dom_sf"/>
</dbReference>
<dbReference type="Proteomes" id="UP000050465">
    <property type="component" value="Unassembled WGS sequence"/>
</dbReference>
<dbReference type="SUPFAM" id="SSF47413">
    <property type="entry name" value="lambda repressor-like DNA-binding domains"/>
    <property type="match status" value="1"/>
</dbReference>
<dbReference type="Pfam" id="PF13443">
    <property type="entry name" value="HTH_26"/>
    <property type="match status" value="1"/>
</dbReference>
<feature type="domain" description="HTH cro/C1-type" evidence="1">
    <location>
        <begin position="11"/>
        <end position="54"/>
    </location>
</feature>
<name>A0A0P7ZDX8_9CYAN</name>
<comment type="caution">
    <text evidence="2">The sequence shown here is derived from an EMBL/GenBank/DDBJ whole genome shotgun (WGS) entry which is preliminary data.</text>
</comment>
<evidence type="ECO:0000313" key="3">
    <source>
        <dbReference type="Proteomes" id="UP000050465"/>
    </source>
</evidence>
<dbReference type="EMBL" id="LJZR01000044">
    <property type="protein sequence ID" value="KPQ32855.1"/>
    <property type="molecule type" value="Genomic_DNA"/>
</dbReference>
<evidence type="ECO:0000259" key="1">
    <source>
        <dbReference type="Pfam" id="PF13443"/>
    </source>
</evidence>
<dbReference type="InterPro" id="IPR001387">
    <property type="entry name" value="Cro/C1-type_HTH"/>
</dbReference>
<dbReference type="GO" id="GO:0003677">
    <property type="term" value="F:DNA binding"/>
    <property type="evidence" value="ECO:0007669"/>
    <property type="project" value="UniProtKB-KW"/>
</dbReference>
<protein>
    <submittedName>
        <fullName evidence="2">Cro/C1-type HTH DNA-binding domain</fullName>
    </submittedName>
</protein>
<sequence length="121" mass="13135">MKISAALMATMDEFGLTGTDLVTAAGITNSRLSRFLNGTAIKTDGLDKLIDALDDDAFRFMIEKLISARGLHLLVEEQPALSDLVERLDEAETAELLNALAEKIKKSGTAQNSRKRELVAT</sequence>
<dbReference type="AlphaFoldDB" id="A0A0P7ZDX8"/>
<reference evidence="2 3" key="1">
    <citation type="submission" date="2015-09" db="EMBL/GenBank/DDBJ databases">
        <title>Identification and resolution of microdiversity through metagenomic sequencing of parallel consortia.</title>
        <authorList>
            <person name="Nelson W.C."/>
            <person name="Romine M.F."/>
            <person name="Lindemann S.R."/>
        </authorList>
    </citation>
    <scope>NUCLEOTIDE SEQUENCE [LARGE SCALE GENOMIC DNA]</scope>
    <source>
        <strain evidence="2">Ana</strain>
    </source>
</reference>
<gene>
    <name evidence="2" type="ORF">HLUCCA11_20315</name>
</gene>
<evidence type="ECO:0000313" key="2">
    <source>
        <dbReference type="EMBL" id="KPQ32855.1"/>
    </source>
</evidence>
<keyword evidence="2" id="KW-0238">DNA-binding</keyword>